<evidence type="ECO:0000256" key="8">
    <source>
        <dbReference type="ARBA" id="ARBA00022982"/>
    </source>
</evidence>
<feature type="compositionally biased region" description="Acidic residues" evidence="13">
    <location>
        <begin position="463"/>
        <end position="472"/>
    </location>
</feature>
<proteinExistence type="inferred from homology"/>
<dbReference type="PANTHER" id="PTHR30365">
    <property type="entry name" value="CYTOCHROME D UBIQUINOL OXIDASE"/>
    <property type="match status" value="1"/>
</dbReference>
<keyword evidence="8 12" id="KW-0249">Electron transport</keyword>
<evidence type="ECO:0000313" key="14">
    <source>
        <dbReference type="EMBL" id="MCX2525569.1"/>
    </source>
</evidence>
<sequence>MLGLEALDLARFQFAFTVSFHIIFPAFSIGLASYLMVLEGLWLKTGKEVYHNLYRFWIRIFAVAFGLGVVSGVVMAYEFGTNWSGFAEKAGDITGVLLTYEVLTAFFLEAGFLGIMLFGESRVSKRLHFFATCMVAIGTLISATWILASNSWMQTPAGFEIIDGRFEPVSWLQIIFNPSFPYRLLHMVLAAFISVSFLVGGVGGYHLLRDRTDPAARKMFSMAMWMAVVALPIQIMVGDAHGLNTLEHQPAKLAAMEGYWGPQPGETGVPLTLFGMPDMDSATTHYALEVPNVASLYLTHSLHGEIRGLKSFPRDEWPDVPLVFWSFRIMVGLGVAMLGMGVLGLFLRWRHKLYESRWFHRLTVYTLPAGFIALVAGWVTTEGGRQPWVIYGLMRTVDAASPLHVGSVAASLSGFVVVYAIIFGIGVYYITKLVRMEPMGAIPEGGPGHERQPKRPFSAVEHDLDDTEERHS</sequence>
<keyword evidence="5 12" id="KW-0349">Heme</keyword>
<feature type="region of interest" description="Disordered" evidence="13">
    <location>
        <begin position="444"/>
        <end position="472"/>
    </location>
</feature>
<comment type="caution">
    <text evidence="14">The sequence shown here is derived from an EMBL/GenBank/DDBJ whole genome shotgun (WGS) entry which is preliminary data.</text>
</comment>
<protein>
    <submittedName>
        <fullName evidence="14">Cytochrome ubiquinol oxidase subunit I</fullName>
    </submittedName>
</protein>
<evidence type="ECO:0000256" key="13">
    <source>
        <dbReference type="SAM" id="MobiDB-lite"/>
    </source>
</evidence>
<keyword evidence="3 12" id="KW-0813">Transport</keyword>
<keyword evidence="7 12" id="KW-0479">Metal-binding</keyword>
<dbReference type="GO" id="GO:0005886">
    <property type="term" value="C:plasma membrane"/>
    <property type="evidence" value="ECO:0007669"/>
    <property type="project" value="UniProtKB-SubCell"/>
</dbReference>
<feature type="transmembrane region" description="Helical" evidence="12">
    <location>
        <begin position="184"/>
        <end position="208"/>
    </location>
</feature>
<evidence type="ECO:0000256" key="12">
    <source>
        <dbReference type="PIRNR" id="PIRNR006446"/>
    </source>
</evidence>
<feature type="transmembrane region" description="Helical" evidence="12">
    <location>
        <begin position="12"/>
        <end position="35"/>
    </location>
</feature>
<keyword evidence="9 12" id="KW-1133">Transmembrane helix</keyword>
<feature type="transmembrane region" description="Helical" evidence="12">
    <location>
        <begin position="322"/>
        <end position="346"/>
    </location>
</feature>
<feature type="transmembrane region" description="Helical" evidence="12">
    <location>
        <begin position="97"/>
        <end position="117"/>
    </location>
</feature>
<dbReference type="GO" id="GO:0070069">
    <property type="term" value="C:cytochrome complex"/>
    <property type="evidence" value="ECO:0007669"/>
    <property type="project" value="UniProtKB-UniRule"/>
</dbReference>
<dbReference type="GO" id="GO:0020037">
    <property type="term" value="F:heme binding"/>
    <property type="evidence" value="ECO:0007669"/>
    <property type="project" value="TreeGrafter"/>
</dbReference>
<evidence type="ECO:0000256" key="1">
    <source>
        <dbReference type="ARBA" id="ARBA00004651"/>
    </source>
</evidence>
<keyword evidence="6 12" id="KW-0812">Transmembrane</keyword>
<feature type="transmembrane region" description="Helical" evidence="12">
    <location>
        <begin position="220"/>
        <end position="237"/>
    </location>
</feature>
<keyword evidence="15" id="KW-1185">Reference proteome</keyword>
<feature type="transmembrane region" description="Helical" evidence="12">
    <location>
        <begin position="408"/>
        <end position="430"/>
    </location>
</feature>
<dbReference type="AlphaFoldDB" id="A0AA41ZJS0"/>
<dbReference type="GO" id="GO:0046872">
    <property type="term" value="F:metal ion binding"/>
    <property type="evidence" value="ECO:0007669"/>
    <property type="project" value="UniProtKB-UniRule"/>
</dbReference>
<evidence type="ECO:0000256" key="6">
    <source>
        <dbReference type="ARBA" id="ARBA00022692"/>
    </source>
</evidence>
<accession>A0AA41ZJS0</accession>
<dbReference type="GO" id="GO:0016682">
    <property type="term" value="F:oxidoreductase activity, acting on diphenols and related substances as donors, oxygen as acceptor"/>
    <property type="evidence" value="ECO:0007669"/>
    <property type="project" value="TreeGrafter"/>
</dbReference>
<name>A0AA41ZJS0_9GAMM</name>
<reference evidence="14" key="1">
    <citation type="submission" date="2022-11" db="EMBL/GenBank/DDBJ databases">
        <title>Larsenimonas rhizosphaerae sp. nov., isolated from a tidal mudflat.</title>
        <authorList>
            <person name="Lee S.D."/>
            <person name="Kim I.S."/>
        </authorList>
    </citation>
    <scope>NUCLEOTIDE SEQUENCE</scope>
    <source>
        <strain evidence="14">GH2-1</strain>
    </source>
</reference>
<comment type="subcellular location">
    <subcellularLocation>
        <location evidence="12">Cell inner membrane</location>
    </subcellularLocation>
    <subcellularLocation>
        <location evidence="1">Cell membrane</location>
        <topology evidence="1">Multi-pass membrane protein</topology>
    </subcellularLocation>
</comment>
<evidence type="ECO:0000313" key="15">
    <source>
        <dbReference type="Proteomes" id="UP001165678"/>
    </source>
</evidence>
<evidence type="ECO:0000256" key="7">
    <source>
        <dbReference type="ARBA" id="ARBA00022723"/>
    </source>
</evidence>
<dbReference type="Proteomes" id="UP001165678">
    <property type="component" value="Unassembled WGS sequence"/>
</dbReference>
<dbReference type="RefSeq" id="WP_265896964.1">
    <property type="nucleotide sequence ID" value="NZ_JAPIVE010000005.1"/>
</dbReference>
<dbReference type="InterPro" id="IPR002585">
    <property type="entry name" value="Cyt-d_ubiquinol_oxidase_su_1"/>
</dbReference>
<feature type="transmembrane region" description="Helical" evidence="12">
    <location>
        <begin position="358"/>
        <end position="379"/>
    </location>
</feature>
<comment type="similarity">
    <text evidence="2 12">Belongs to the cytochrome ubiquinol oxidase subunit 1 family.</text>
</comment>
<evidence type="ECO:0000256" key="10">
    <source>
        <dbReference type="ARBA" id="ARBA00023004"/>
    </source>
</evidence>
<organism evidence="14 15">
    <name type="scientific">Larsenimonas rhizosphaerae</name>
    <dbReference type="NCBI Taxonomy" id="2944682"/>
    <lineage>
        <taxon>Bacteria</taxon>
        <taxon>Pseudomonadati</taxon>
        <taxon>Pseudomonadota</taxon>
        <taxon>Gammaproteobacteria</taxon>
        <taxon>Oceanospirillales</taxon>
        <taxon>Halomonadaceae</taxon>
        <taxon>Larsenimonas</taxon>
    </lineage>
</organism>
<evidence type="ECO:0000256" key="2">
    <source>
        <dbReference type="ARBA" id="ARBA00009819"/>
    </source>
</evidence>
<keyword evidence="4 12" id="KW-1003">Cell membrane</keyword>
<feature type="transmembrane region" description="Helical" evidence="12">
    <location>
        <begin position="56"/>
        <end position="77"/>
    </location>
</feature>
<evidence type="ECO:0000256" key="9">
    <source>
        <dbReference type="ARBA" id="ARBA00022989"/>
    </source>
</evidence>
<keyword evidence="11 12" id="KW-0472">Membrane</keyword>
<dbReference type="GO" id="GO:0009055">
    <property type="term" value="F:electron transfer activity"/>
    <property type="evidence" value="ECO:0007669"/>
    <property type="project" value="UniProtKB-UniRule"/>
</dbReference>
<dbReference type="GO" id="GO:0019646">
    <property type="term" value="P:aerobic electron transport chain"/>
    <property type="evidence" value="ECO:0007669"/>
    <property type="project" value="InterPro"/>
</dbReference>
<dbReference type="EMBL" id="JAPIVE010000005">
    <property type="protein sequence ID" value="MCX2525569.1"/>
    <property type="molecule type" value="Genomic_DNA"/>
</dbReference>
<evidence type="ECO:0000256" key="4">
    <source>
        <dbReference type="ARBA" id="ARBA00022475"/>
    </source>
</evidence>
<evidence type="ECO:0000256" key="11">
    <source>
        <dbReference type="ARBA" id="ARBA00023136"/>
    </source>
</evidence>
<dbReference type="PIRSF" id="PIRSF006446">
    <property type="entry name" value="Cyt_quinol_oxidase_1"/>
    <property type="match status" value="1"/>
</dbReference>
<evidence type="ECO:0000256" key="5">
    <source>
        <dbReference type="ARBA" id="ARBA00022617"/>
    </source>
</evidence>
<gene>
    <name evidence="14" type="ORF">OQ287_15105</name>
</gene>
<feature type="transmembrane region" description="Helical" evidence="12">
    <location>
        <begin position="129"/>
        <end position="148"/>
    </location>
</feature>
<dbReference type="Pfam" id="PF01654">
    <property type="entry name" value="Cyt_bd_oxida_I"/>
    <property type="match status" value="1"/>
</dbReference>
<keyword evidence="10 12" id="KW-0408">Iron</keyword>
<evidence type="ECO:0000256" key="3">
    <source>
        <dbReference type="ARBA" id="ARBA00022448"/>
    </source>
</evidence>
<dbReference type="PANTHER" id="PTHR30365:SF14">
    <property type="entry name" value="CYTOCHROME BD MENAQUINOL OXIDASE SUBUNIT I-RELATED"/>
    <property type="match status" value="1"/>
</dbReference>